<dbReference type="RefSeq" id="WP_044425698.1">
    <property type="nucleotide sequence ID" value="NZ_BJYZ01000002.1"/>
</dbReference>
<dbReference type="GO" id="GO:0004527">
    <property type="term" value="F:exonuclease activity"/>
    <property type="evidence" value="ECO:0007669"/>
    <property type="project" value="UniProtKB-KW"/>
</dbReference>
<evidence type="ECO:0000313" key="1">
    <source>
        <dbReference type="EMBL" id="GEO36114.1"/>
    </source>
</evidence>
<reference evidence="1 2" key="1">
    <citation type="submission" date="2019-07" db="EMBL/GenBank/DDBJ databases">
        <title>Whole genome shotgun sequence of Skermanella aerolata NBRC 106429.</title>
        <authorList>
            <person name="Hosoyama A."/>
            <person name="Uohara A."/>
            <person name="Ohji S."/>
            <person name="Ichikawa N."/>
        </authorList>
    </citation>
    <scope>NUCLEOTIDE SEQUENCE [LARGE SCALE GENOMIC DNA]</scope>
    <source>
        <strain evidence="1 2">NBRC 106429</strain>
    </source>
</reference>
<accession>A0A512DHZ8</accession>
<sequence>MLSDLRKSFNRRNLTDPAFGFLFDEDSSGEVVVLAVGATSFEPAQADLLELTGILVKGNRLLTSEKLHLKVGEGAATAEAAALDLLRFAGSRPLAGYYLNFAVGLLDRIIRPVIGVQIPNERIEVSSLYYDQRRVIPGRTATDLRFDSILRDLDLPDRGASGSFDDAVSAGLIYLTLRQPA</sequence>
<organism evidence="1 2">
    <name type="scientific">Skermanella aerolata</name>
    <dbReference type="NCBI Taxonomy" id="393310"/>
    <lineage>
        <taxon>Bacteria</taxon>
        <taxon>Pseudomonadati</taxon>
        <taxon>Pseudomonadota</taxon>
        <taxon>Alphaproteobacteria</taxon>
        <taxon>Rhodospirillales</taxon>
        <taxon>Azospirillaceae</taxon>
        <taxon>Skermanella</taxon>
    </lineage>
</organism>
<dbReference type="Proteomes" id="UP000321523">
    <property type="component" value="Unassembled WGS sequence"/>
</dbReference>
<dbReference type="EMBL" id="BJYZ01000002">
    <property type="protein sequence ID" value="GEO36114.1"/>
    <property type="molecule type" value="Genomic_DNA"/>
</dbReference>
<dbReference type="OrthoDB" id="6193218at2"/>
<protein>
    <submittedName>
        <fullName evidence="1">3'-5' exonuclease</fullName>
    </submittedName>
</protein>
<keyword evidence="1" id="KW-0540">Nuclease</keyword>
<keyword evidence="1" id="KW-0269">Exonuclease</keyword>
<gene>
    <name evidence="1" type="ORF">SAE02_02620</name>
</gene>
<proteinExistence type="predicted"/>
<dbReference type="AlphaFoldDB" id="A0A512DHZ8"/>
<keyword evidence="2" id="KW-1185">Reference proteome</keyword>
<evidence type="ECO:0000313" key="2">
    <source>
        <dbReference type="Proteomes" id="UP000321523"/>
    </source>
</evidence>
<comment type="caution">
    <text evidence="1">The sequence shown here is derived from an EMBL/GenBank/DDBJ whole genome shotgun (WGS) entry which is preliminary data.</text>
</comment>
<keyword evidence="1" id="KW-0378">Hydrolase</keyword>
<name>A0A512DHZ8_9PROT</name>